<evidence type="ECO:0000256" key="1">
    <source>
        <dbReference type="ARBA" id="ARBA00004324"/>
    </source>
</evidence>
<dbReference type="InterPro" id="IPR003107">
    <property type="entry name" value="HAT"/>
</dbReference>
<evidence type="ECO:0000256" key="3">
    <source>
        <dbReference type="ARBA" id="ARBA00022553"/>
    </source>
</evidence>
<dbReference type="Gene3D" id="1.25.40.10">
    <property type="entry name" value="Tetratricopeptide repeat domain"/>
    <property type="match status" value="3"/>
</dbReference>
<gene>
    <name evidence="14" type="ORF">ONB1V03_LOCUS15286</name>
</gene>
<comment type="subcellular location">
    <subcellularLocation>
        <location evidence="1">Nucleus speckle</location>
    </subcellularLocation>
</comment>
<dbReference type="Pfam" id="PF23231">
    <property type="entry name" value="HAT_Syf1_CNRKL1_C"/>
    <property type="match status" value="1"/>
</dbReference>
<dbReference type="GO" id="GO:0016607">
    <property type="term" value="C:nuclear speck"/>
    <property type="evidence" value="ECO:0007669"/>
    <property type="project" value="UniProtKB-SubCell"/>
</dbReference>
<keyword evidence="6" id="KW-0677">Repeat</keyword>
<evidence type="ECO:0000256" key="7">
    <source>
        <dbReference type="ARBA" id="ARBA00023187"/>
    </source>
</evidence>
<dbReference type="Pfam" id="PF23241">
    <property type="entry name" value="HAT_PRP39_C"/>
    <property type="match status" value="1"/>
</dbReference>
<evidence type="ECO:0000256" key="8">
    <source>
        <dbReference type="ARBA" id="ARBA00023242"/>
    </source>
</evidence>
<dbReference type="GO" id="GO:0071014">
    <property type="term" value="C:post-mRNA release spliceosomal complex"/>
    <property type="evidence" value="ECO:0007669"/>
    <property type="project" value="TreeGrafter"/>
</dbReference>
<evidence type="ECO:0000256" key="11">
    <source>
        <dbReference type="ARBA" id="ARBA00075217"/>
    </source>
</evidence>
<evidence type="ECO:0000259" key="13">
    <source>
        <dbReference type="Pfam" id="PF23231"/>
    </source>
</evidence>
<evidence type="ECO:0000256" key="10">
    <source>
        <dbReference type="ARBA" id="ARBA00067469"/>
    </source>
</evidence>
<dbReference type="InterPro" id="IPR045075">
    <property type="entry name" value="Syf1-like"/>
</dbReference>
<sequence>MSSSGPKGKAAKTKVKNKTPAEIQITAEQLLREAKERDLEIVAPPPKQKISDPEELADYQLRKRKAFEDNIRKNRLVISNWIKYAKWEESQQQIQRARSVLERALDVDHRNVTIWLKYAEMEMKARQVNHARNVLDRAVLLLPRVNQLWYKYVYMEEMLANVSACRQVFERWMQWEPESQCWLTFIKFELRYKEVDRARHIYARFVTVHPQVTNWIKYAKFEEHHGFIAHSREVYEKAIDFFGDEYSDETLFMAFAKFEENHREYERVRVIYKYALEQLSSEHTKQLFQQYSLFEKKFGDRVGIEDIVISKRKYQYEEQLKTNAHNYDIWFDYIRLMEGEQDMESTRKIYERAIANIPPKKEKRFWRRYIYLWISYALFEELDAKDIDRAREVYQFCLKLLPHKTFTFAKFWILAAKFEIRQKNLNSARKLLGTAIGLCPKDKLFREYIELEIQLREFDRCRLLYQKFLEFSPQNCTVWMKFAELETILGEVDRGRAIYEIAIDQSRLDMPEVIWKSYIDFEVEQQESERARMLYERLLERTQHVKVWISFARFEFQGSDGSDSGIAQTRTVFERANKALKNCEEKESRLMLLEAWHEFEHQYGTDSTRDAVNRQMPKKVKKRRKMQTNDGSDAGWEEYYDYIFPTDEEALPHLRFLEMAKKWKQSQQESVQ</sequence>
<evidence type="ECO:0000256" key="4">
    <source>
        <dbReference type="ARBA" id="ARBA00022664"/>
    </source>
</evidence>
<organism evidence="14">
    <name type="scientific">Oppiella nova</name>
    <dbReference type="NCBI Taxonomy" id="334625"/>
    <lineage>
        <taxon>Eukaryota</taxon>
        <taxon>Metazoa</taxon>
        <taxon>Ecdysozoa</taxon>
        <taxon>Arthropoda</taxon>
        <taxon>Chelicerata</taxon>
        <taxon>Arachnida</taxon>
        <taxon>Acari</taxon>
        <taxon>Acariformes</taxon>
        <taxon>Sarcoptiformes</taxon>
        <taxon>Oribatida</taxon>
        <taxon>Brachypylina</taxon>
        <taxon>Oppioidea</taxon>
        <taxon>Oppiidae</taxon>
        <taxon>Oppiella</taxon>
    </lineage>
</organism>
<name>A0A7R9MEE0_9ACAR</name>
<accession>A0A7R9MEE0</accession>
<dbReference type="SUPFAM" id="SSF48452">
    <property type="entry name" value="TPR-like"/>
    <property type="match status" value="1"/>
</dbReference>
<dbReference type="OrthoDB" id="541719at2759"/>
<protein>
    <recommendedName>
        <fullName evidence="10">Crooked neck-like protein 1</fullName>
    </recommendedName>
    <alternativeName>
        <fullName evidence="11">Crooked neck homolog</fullName>
    </alternativeName>
</protein>
<dbReference type="EMBL" id="CAJPVJ010015525">
    <property type="protein sequence ID" value="CAG2175851.1"/>
    <property type="molecule type" value="Genomic_DNA"/>
</dbReference>
<feature type="compositionally biased region" description="Basic residues" evidence="12">
    <location>
        <begin position="616"/>
        <end position="626"/>
    </location>
</feature>
<dbReference type="SMART" id="SM00386">
    <property type="entry name" value="HAT"/>
    <property type="match status" value="13"/>
</dbReference>
<proteinExistence type="inferred from homology"/>
<evidence type="ECO:0000256" key="5">
    <source>
        <dbReference type="ARBA" id="ARBA00022728"/>
    </source>
</evidence>
<dbReference type="Proteomes" id="UP000728032">
    <property type="component" value="Unassembled WGS sequence"/>
</dbReference>
<dbReference type="PANTHER" id="PTHR11246:SF3">
    <property type="entry name" value="CROOKED NECK-LIKE PROTEIN 1"/>
    <property type="match status" value="1"/>
</dbReference>
<dbReference type="GO" id="GO:0071011">
    <property type="term" value="C:precatalytic spliceosome"/>
    <property type="evidence" value="ECO:0007669"/>
    <property type="project" value="TreeGrafter"/>
</dbReference>
<feature type="region of interest" description="Disordered" evidence="12">
    <location>
        <begin position="607"/>
        <end position="629"/>
    </location>
</feature>
<dbReference type="FunFam" id="1.25.40.10:FF:000117">
    <property type="entry name" value="Crooked neck pre-mRNA-splicing factor 1"/>
    <property type="match status" value="1"/>
</dbReference>
<keyword evidence="4" id="KW-0507">mRNA processing</keyword>
<evidence type="ECO:0000313" key="15">
    <source>
        <dbReference type="Proteomes" id="UP000728032"/>
    </source>
</evidence>
<dbReference type="GO" id="GO:0000245">
    <property type="term" value="P:spliceosomal complex assembly"/>
    <property type="evidence" value="ECO:0007669"/>
    <property type="project" value="TreeGrafter"/>
</dbReference>
<evidence type="ECO:0000256" key="12">
    <source>
        <dbReference type="SAM" id="MobiDB-lite"/>
    </source>
</evidence>
<keyword evidence="15" id="KW-1185">Reference proteome</keyword>
<feature type="region of interest" description="Disordered" evidence="12">
    <location>
        <begin position="1"/>
        <end position="20"/>
    </location>
</feature>
<dbReference type="PANTHER" id="PTHR11246">
    <property type="entry name" value="PRE-MRNA SPLICING FACTOR"/>
    <property type="match status" value="1"/>
</dbReference>
<evidence type="ECO:0000256" key="2">
    <source>
        <dbReference type="ARBA" id="ARBA00008644"/>
    </source>
</evidence>
<evidence type="ECO:0000256" key="6">
    <source>
        <dbReference type="ARBA" id="ARBA00022737"/>
    </source>
</evidence>
<reference evidence="14" key="1">
    <citation type="submission" date="2020-11" db="EMBL/GenBank/DDBJ databases">
        <authorList>
            <person name="Tran Van P."/>
        </authorList>
    </citation>
    <scope>NUCLEOTIDE SEQUENCE</scope>
</reference>
<dbReference type="InterPro" id="IPR055430">
    <property type="entry name" value="HAT_Syf1_CNRKL1_C"/>
</dbReference>
<keyword evidence="5" id="KW-0747">Spliceosome</keyword>
<dbReference type="FunFam" id="1.25.40.10:FF:000269">
    <property type="entry name" value="Crooked neck pre-mRNA-splicing factor 1"/>
    <property type="match status" value="1"/>
</dbReference>
<dbReference type="AlphaFoldDB" id="A0A7R9MEE0"/>
<dbReference type="GO" id="GO:0000974">
    <property type="term" value="C:Prp19 complex"/>
    <property type="evidence" value="ECO:0007669"/>
    <property type="project" value="TreeGrafter"/>
</dbReference>
<comment type="similarity">
    <text evidence="2">Belongs to the crooked-neck family.</text>
</comment>
<comment type="function">
    <text evidence="9">Involved in pre-mRNA splicing process. As a component of the minor spliceosome, involved in the splicing of U12-type introns in pre-mRNAs.</text>
</comment>
<keyword evidence="3" id="KW-0597">Phosphoprotein</keyword>
<dbReference type="GO" id="GO:0071007">
    <property type="term" value="C:U2-type catalytic step 2 spliceosome"/>
    <property type="evidence" value="ECO:0007669"/>
    <property type="project" value="TreeGrafter"/>
</dbReference>
<feature type="domain" description="Pre-mRNA-splicing factor Syf1/CRNKL1-like C-terminal HAT-repeats" evidence="13">
    <location>
        <begin position="80"/>
        <end position="432"/>
    </location>
</feature>
<dbReference type="EMBL" id="OC930350">
    <property type="protein sequence ID" value="CAD7658665.1"/>
    <property type="molecule type" value="Genomic_DNA"/>
</dbReference>
<dbReference type="FunFam" id="1.25.40.10:FF:000075">
    <property type="entry name" value="Crooked neck pre-mRNA-splicing factor 1"/>
    <property type="match status" value="1"/>
</dbReference>
<dbReference type="InterPro" id="IPR011990">
    <property type="entry name" value="TPR-like_helical_dom_sf"/>
</dbReference>
<keyword evidence="7" id="KW-0508">mRNA splicing</keyword>
<keyword evidence="8" id="KW-0539">Nucleus</keyword>
<evidence type="ECO:0000313" key="14">
    <source>
        <dbReference type="EMBL" id="CAD7658665.1"/>
    </source>
</evidence>
<evidence type="ECO:0000256" key="9">
    <source>
        <dbReference type="ARBA" id="ARBA00055662"/>
    </source>
</evidence>
<dbReference type="InterPro" id="IPR059164">
    <property type="entry name" value="HAT_PRP39_C"/>
</dbReference>